<sequence>MVKLLTVLCCLLFALKISAQSDSAARRLPSGQTGTATPKMSDYIAIRKKNGVTVRNFYAGMDIRFIATDGFTYEGPLTAIARDSIFIAFYKTSRYQNILGYVVTDTLQTDIVPFHYKQIRMVYVSKTRGRKSVLVPVGGLMALGGFGYDALNIINGLRSNEPVFKGSNLTRLGIATAASAAGIWILKKTTGMKNRFRIVYVDMQ</sequence>
<dbReference type="Proteomes" id="UP000198757">
    <property type="component" value="Unassembled WGS sequence"/>
</dbReference>
<evidence type="ECO:0000313" key="2">
    <source>
        <dbReference type="EMBL" id="SDC71892.1"/>
    </source>
</evidence>
<evidence type="ECO:0000256" key="1">
    <source>
        <dbReference type="SAM" id="SignalP"/>
    </source>
</evidence>
<protein>
    <submittedName>
        <fullName evidence="2">Uncharacterized protein</fullName>
    </submittedName>
</protein>
<reference evidence="3" key="1">
    <citation type="submission" date="2016-10" db="EMBL/GenBank/DDBJ databases">
        <authorList>
            <person name="Varghese N."/>
            <person name="Submissions S."/>
        </authorList>
    </citation>
    <scope>NUCLEOTIDE SEQUENCE [LARGE SCALE GENOMIC DNA]</scope>
    <source>
        <strain evidence="3">DSM 25811 / CCM 8410 / LMG 26954 / E90</strain>
    </source>
</reference>
<dbReference type="EMBL" id="FMZO01000003">
    <property type="protein sequence ID" value="SDC71892.1"/>
    <property type="molecule type" value="Genomic_DNA"/>
</dbReference>
<dbReference type="RefSeq" id="WP_090389569.1">
    <property type="nucleotide sequence ID" value="NZ_FMZO01000003.1"/>
</dbReference>
<name>A0A1G6NVE1_NIADE</name>
<organism evidence="2 3">
    <name type="scientific">Niabella drilacis (strain DSM 25811 / CCM 8410 / CCUG 62505 / LMG 26954 / E90)</name>
    <dbReference type="NCBI Taxonomy" id="1285928"/>
    <lineage>
        <taxon>Bacteria</taxon>
        <taxon>Pseudomonadati</taxon>
        <taxon>Bacteroidota</taxon>
        <taxon>Chitinophagia</taxon>
        <taxon>Chitinophagales</taxon>
        <taxon>Chitinophagaceae</taxon>
        <taxon>Niabella</taxon>
    </lineage>
</organism>
<dbReference type="STRING" id="1285928.SAMN04487894_103413"/>
<accession>A0A1G6NVE1</accession>
<keyword evidence="1" id="KW-0732">Signal</keyword>
<gene>
    <name evidence="2" type="ORF">SAMN04487894_103413</name>
</gene>
<feature type="signal peptide" evidence="1">
    <location>
        <begin position="1"/>
        <end position="19"/>
    </location>
</feature>
<dbReference type="AlphaFoldDB" id="A0A1G6NVE1"/>
<feature type="chain" id="PRO_5011585587" evidence="1">
    <location>
        <begin position="20"/>
        <end position="204"/>
    </location>
</feature>
<keyword evidence="3" id="KW-1185">Reference proteome</keyword>
<evidence type="ECO:0000313" key="3">
    <source>
        <dbReference type="Proteomes" id="UP000198757"/>
    </source>
</evidence>
<proteinExistence type="predicted"/>
<dbReference type="OrthoDB" id="671728at2"/>